<gene>
    <name evidence="2" type="ORF">GGQ97_001577</name>
</gene>
<accession>A0A7X6BFU8</accession>
<feature type="domain" description="NERD" evidence="1">
    <location>
        <begin position="41"/>
        <end position="160"/>
    </location>
</feature>
<sequence length="350" mass="39478">MILKEADDRSGDLAELERLHSASTDERQRMEIRRQILMLRSGVSGERDAAHFLNREFGESENVLVVHDLRFEVDDEFAQIDHLVLHRIQRSAWVLETKNHAGRLTCDEHGDWTVWRGSKPQSIASPINQARRQCEWLRLWLERHGIKPLRKIEPVVLISPTSSMNRKHLGPSEHVVKSDNFRAWWDQQTDAIGFVSALGMVGKHLTSGMSKDEFFALGQSLLSAHVKQDCAWTARFTAEEGSASSKSPAAEKQRVEGTRAAEQTFPLSVKTGFGVVTITRVSDGLLALRNEKNPELIKVVRGACKGRARWQPRYRNWLLREADLPTVLMGLEAVAHTSLSTQNSVLPLGL</sequence>
<proteinExistence type="predicted"/>
<evidence type="ECO:0000259" key="1">
    <source>
        <dbReference type="PROSITE" id="PS50965"/>
    </source>
</evidence>
<comment type="caution">
    <text evidence="2">The sequence shown here is derived from an EMBL/GenBank/DDBJ whole genome shotgun (WGS) entry which is preliminary data.</text>
</comment>
<dbReference type="RefSeq" id="WP_168068565.1">
    <property type="nucleotide sequence ID" value="NZ_JAATJC010000001.1"/>
</dbReference>
<evidence type="ECO:0000313" key="2">
    <source>
        <dbReference type="EMBL" id="NJC05784.1"/>
    </source>
</evidence>
<evidence type="ECO:0000313" key="3">
    <source>
        <dbReference type="Proteomes" id="UP000558192"/>
    </source>
</evidence>
<dbReference type="Pfam" id="PF08378">
    <property type="entry name" value="NERD"/>
    <property type="match status" value="1"/>
</dbReference>
<name>A0A7X6BFU8_9SPHN</name>
<dbReference type="EMBL" id="JAATJC010000001">
    <property type="protein sequence ID" value="NJC05784.1"/>
    <property type="molecule type" value="Genomic_DNA"/>
</dbReference>
<protein>
    <recommendedName>
        <fullName evidence="1">NERD domain-containing protein</fullName>
    </recommendedName>
</protein>
<dbReference type="Proteomes" id="UP000558192">
    <property type="component" value="Unassembled WGS sequence"/>
</dbReference>
<keyword evidence="3" id="KW-1185">Reference proteome</keyword>
<reference evidence="2 3" key="1">
    <citation type="submission" date="2020-03" db="EMBL/GenBank/DDBJ databases">
        <title>Genomic Encyclopedia of Type Strains, Phase IV (KMG-IV): sequencing the most valuable type-strain genomes for metagenomic binning, comparative biology and taxonomic classification.</title>
        <authorList>
            <person name="Goeker M."/>
        </authorList>
    </citation>
    <scope>NUCLEOTIDE SEQUENCE [LARGE SCALE GENOMIC DNA]</scope>
    <source>
        <strain evidence="2 3">DSM 16846</strain>
    </source>
</reference>
<dbReference type="PROSITE" id="PS50965">
    <property type="entry name" value="NERD"/>
    <property type="match status" value="1"/>
</dbReference>
<dbReference type="InterPro" id="IPR011528">
    <property type="entry name" value="NERD"/>
</dbReference>
<organism evidence="2 3">
    <name type="scientific">Sphingomonas kaistensis</name>
    <dbReference type="NCBI Taxonomy" id="298708"/>
    <lineage>
        <taxon>Bacteria</taxon>
        <taxon>Pseudomonadati</taxon>
        <taxon>Pseudomonadota</taxon>
        <taxon>Alphaproteobacteria</taxon>
        <taxon>Sphingomonadales</taxon>
        <taxon>Sphingomonadaceae</taxon>
        <taxon>Sphingomonas</taxon>
    </lineage>
</organism>
<dbReference type="AlphaFoldDB" id="A0A7X6BFU8"/>